<feature type="compositionally biased region" description="Gly residues" evidence="1">
    <location>
        <begin position="1"/>
        <end position="17"/>
    </location>
</feature>
<evidence type="ECO:0000256" key="1">
    <source>
        <dbReference type="SAM" id="MobiDB-lite"/>
    </source>
</evidence>
<dbReference type="EMBL" id="WHVB01000004">
    <property type="protein sequence ID" value="KAF8483296.1"/>
    <property type="molecule type" value="Genomic_DNA"/>
</dbReference>
<evidence type="ECO:0000313" key="2">
    <source>
        <dbReference type="EMBL" id="KAF8483296.1"/>
    </source>
</evidence>
<protein>
    <submittedName>
        <fullName evidence="2">Uncharacterized protein</fullName>
    </submittedName>
</protein>
<dbReference type="Proteomes" id="UP000759537">
    <property type="component" value="Unassembled WGS sequence"/>
</dbReference>
<organism evidence="2 3">
    <name type="scientific">Russula ochroleuca</name>
    <dbReference type="NCBI Taxonomy" id="152965"/>
    <lineage>
        <taxon>Eukaryota</taxon>
        <taxon>Fungi</taxon>
        <taxon>Dikarya</taxon>
        <taxon>Basidiomycota</taxon>
        <taxon>Agaricomycotina</taxon>
        <taxon>Agaricomycetes</taxon>
        <taxon>Russulales</taxon>
        <taxon>Russulaceae</taxon>
        <taxon>Russula</taxon>
    </lineage>
</organism>
<gene>
    <name evidence="2" type="ORF">DFH94DRAFT_303502</name>
</gene>
<reference evidence="2" key="2">
    <citation type="journal article" date="2020" name="Nat. Commun.">
        <title>Large-scale genome sequencing of mycorrhizal fungi provides insights into the early evolution of symbiotic traits.</title>
        <authorList>
            <person name="Miyauchi S."/>
            <person name="Kiss E."/>
            <person name="Kuo A."/>
            <person name="Drula E."/>
            <person name="Kohler A."/>
            <person name="Sanchez-Garcia M."/>
            <person name="Morin E."/>
            <person name="Andreopoulos B."/>
            <person name="Barry K.W."/>
            <person name="Bonito G."/>
            <person name="Buee M."/>
            <person name="Carver A."/>
            <person name="Chen C."/>
            <person name="Cichocki N."/>
            <person name="Clum A."/>
            <person name="Culley D."/>
            <person name="Crous P.W."/>
            <person name="Fauchery L."/>
            <person name="Girlanda M."/>
            <person name="Hayes R.D."/>
            <person name="Keri Z."/>
            <person name="LaButti K."/>
            <person name="Lipzen A."/>
            <person name="Lombard V."/>
            <person name="Magnuson J."/>
            <person name="Maillard F."/>
            <person name="Murat C."/>
            <person name="Nolan M."/>
            <person name="Ohm R.A."/>
            <person name="Pangilinan J."/>
            <person name="Pereira M.F."/>
            <person name="Perotto S."/>
            <person name="Peter M."/>
            <person name="Pfister S."/>
            <person name="Riley R."/>
            <person name="Sitrit Y."/>
            <person name="Stielow J.B."/>
            <person name="Szollosi G."/>
            <person name="Zifcakova L."/>
            <person name="Stursova M."/>
            <person name="Spatafora J.W."/>
            <person name="Tedersoo L."/>
            <person name="Vaario L.M."/>
            <person name="Yamada A."/>
            <person name="Yan M."/>
            <person name="Wang P."/>
            <person name="Xu J."/>
            <person name="Bruns T."/>
            <person name="Baldrian P."/>
            <person name="Vilgalys R."/>
            <person name="Dunand C."/>
            <person name="Henrissat B."/>
            <person name="Grigoriev I.V."/>
            <person name="Hibbett D."/>
            <person name="Nagy L.G."/>
            <person name="Martin F.M."/>
        </authorList>
    </citation>
    <scope>NUCLEOTIDE SEQUENCE</scope>
    <source>
        <strain evidence="2">Prilba</strain>
    </source>
</reference>
<dbReference type="OrthoDB" id="5377312at2759"/>
<evidence type="ECO:0000313" key="3">
    <source>
        <dbReference type="Proteomes" id="UP000759537"/>
    </source>
</evidence>
<dbReference type="AlphaFoldDB" id="A0A9P5N0C5"/>
<accession>A0A9P5N0C5</accession>
<keyword evidence="3" id="KW-1185">Reference proteome</keyword>
<name>A0A9P5N0C5_9AGAM</name>
<reference evidence="2" key="1">
    <citation type="submission" date="2019-10" db="EMBL/GenBank/DDBJ databases">
        <authorList>
            <consortium name="DOE Joint Genome Institute"/>
            <person name="Kuo A."/>
            <person name="Miyauchi S."/>
            <person name="Kiss E."/>
            <person name="Drula E."/>
            <person name="Kohler A."/>
            <person name="Sanchez-Garcia M."/>
            <person name="Andreopoulos B."/>
            <person name="Barry K.W."/>
            <person name="Bonito G."/>
            <person name="Buee M."/>
            <person name="Carver A."/>
            <person name="Chen C."/>
            <person name="Cichocki N."/>
            <person name="Clum A."/>
            <person name="Culley D."/>
            <person name="Crous P.W."/>
            <person name="Fauchery L."/>
            <person name="Girlanda M."/>
            <person name="Hayes R."/>
            <person name="Keri Z."/>
            <person name="LaButti K."/>
            <person name="Lipzen A."/>
            <person name="Lombard V."/>
            <person name="Magnuson J."/>
            <person name="Maillard F."/>
            <person name="Morin E."/>
            <person name="Murat C."/>
            <person name="Nolan M."/>
            <person name="Ohm R."/>
            <person name="Pangilinan J."/>
            <person name="Pereira M."/>
            <person name="Perotto S."/>
            <person name="Peter M."/>
            <person name="Riley R."/>
            <person name="Sitrit Y."/>
            <person name="Stielow B."/>
            <person name="Szollosi G."/>
            <person name="Zifcakova L."/>
            <person name="Stursova M."/>
            <person name="Spatafora J.W."/>
            <person name="Tedersoo L."/>
            <person name="Vaario L.-M."/>
            <person name="Yamada A."/>
            <person name="Yan M."/>
            <person name="Wang P."/>
            <person name="Xu J."/>
            <person name="Bruns T."/>
            <person name="Baldrian P."/>
            <person name="Vilgalys R."/>
            <person name="Henrissat B."/>
            <person name="Grigoriev I.V."/>
            <person name="Hibbett D."/>
            <person name="Nagy L.G."/>
            <person name="Martin F.M."/>
        </authorList>
    </citation>
    <scope>NUCLEOTIDE SEQUENCE</scope>
    <source>
        <strain evidence="2">Prilba</strain>
    </source>
</reference>
<proteinExistence type="predicted"/>
<comment type="caution">
    <text evidence="2">The sequence shown here is derived from an EMBL/GenBank/DDBJ whole genome shotgun (WGS) entry which is preliminary data.</text>
</comment>
<feature type="region of interest" description="Disordered" evidence="1">
    <location>
        <begin position="1"/>
        <end position="23"/>
    </location>
</feature>
<sequence>MSRAGRGGGRGGFGGRNTFGSNNLPPMGLTFADIQAISREQSAIYPPLEPLPALTEYSEEERRICDLQRRFAARLRRSAYYVTQANKSTARTICGQVSSCSCHTAQARAKRSSSAFLPSRGI</sequence>